<organism evidence="4 5">
    <name type="scientific">Strongyloides stercoralis</name>
    <name type="common">Threadworm</name>
    <dbReference type="NCBI Taxonomy" id="6248"/>
    <lineage>
        <taxon>Eukaryota</taxon>
        <taxon>Metazoa</taxon>
        <taxon>Ecdysozoa</taxon>
        <taxon>Nematoda</taxon>
        <taxon>Chromadorea</taxon>
        <taxon>Rhabditida</taxon>
        <taxon>Tylenchina</taxon>
        <taxon>Panagrolaimomorpha</taxon>
        <taxon>Strongyloidoidea</taxon>
        <taxon>Strongyloididae</taxon>
        <taxon>Strongyloides</taxon>
    </lineage>
</organism>
<feature type="domain" description="Tyrosine specific protein phosphatases" evidence="3">
    <location>
        <begin position="65"/>
        <end position="124"/>
    </location>
</feature>
<accession>A0AAF5CS68</accession>
<dbReference type="WBParaSite" id="TCONS_00000985.p1">
    <property type="protein sequence ID" value="TCONS_00000985.p1"/>
    <property type="gene ID" value="XLOC_000933"/>
</dbReference>
<dbReference type="InterPro" id="IPR041679">
    <property type="entry name" value="DNA2/NAM7-like_C"/>
</dbReference>
<dbReference type="Pfam" id="PF13086">
    <property type="entry name" value="AAA_11"/>
    <property type="match status" value="1"/>
</dbReference>
<dbReference type="InterPro" id="IPR000340">
    <property type="entry name" value="Dual-sp_phosphatase_cat-dom"/>
</dbReference>
<dbReference type="CDD" id="cd14514">
    <property type="entry name" value="DUSP14-like"/>
    <property type="match status" value="1"/>
</dbReference>
<dbReference type="FunFam" id="3.40.50.300:FF:003210">
    <property type="entry name" value="RNA helicase aquarius"/>
    <property type="match status" value="1"/>
</dbReference>
<dbReference type="GO" id="GO:0003729">
    <property type="term" value="F:mRNA binding"/>
    <property type="evidence" value="ECO:0007669"/>
    <property type="project" value="TreeGrafter"/>
</dbReference>
<dbReference type="InterPro" id="IPR026300">
    <property type="entry name" value="CWF11_fam"/>
</dbReference>
<dbReference type="PANTHER" id="PTHR10887">
    <property type="entry name" value="DNA2/NAM7 HELICASE FAMILY"/>
    <property type="match status" value="1"/>
</dbReference>
<dbReference type="Pfam" id="PF21143">
    <property type="entry name" value="Aquarius_N_2nd"/>
    <property type="match status" value="1"/>
</dbReference>
<dbReference type="Gene3D" id="3.90.190.10">
    <property type="entry name" value="Protein tyrosine phosphatase superfamily"/>
    <property type="match status" value="1"/>
</dbReference>
<dbReference type="InterPro" id="IPR027417">
    <property type="entry name" value="P-loop_NTPase"/>
</dbReference>
<dbReference type="InterPro" id="IPR032174">
    <property type="entry name" value="Aquarius_N"/>
</dbReference>
<evidence type="ECO:0000313" key="4">
    <source>
        <dbReference type="Proteomes" id="UP000035681"/>
    </source>
</evidence>
<dbReference type="Gene3D" id="3.40.50.300">
    <property type="entry name" value="P-loop containing nucleotide triphosphate hydrolases"/>
    <property type="match status" value="2"/>
</dbReference>
<dbReference type="CDD" id="cd18808">
    <property type="entry name" value="SF1_C_Upf1"/>
    <property type="match status" value="1"/>
</dbReference>
<dbReference type="Proteomes" id="UP000035681">
    <property type="component" value="Unplaced"/>
</dbReference>
<dbReference type="InterPro" id="IPR048966">
    <property type="entry name" value="Aquarius_b-barrel"/>
</dbReference>
<evidence type="ECO:0000256" key="1">
    <source>
        <dbReference type="PIRNR" id="PIRNR038901"/>
    </source>
</evidence>
<dbReference type="PROSITE" id="PS50054">
    <property type="entry name" value="TYR_PHOSPHATASE_DUAL"/>
    <property type="match status" value="1"/>
</dbReference>
<dbReference type="InterPro" id="IPR047187">
    <property type="entry name" value="SF1_C_Upf1"/>
</dbReference>
<dbReference type="SMART" id="SM00195">
    <property type="entry name" value="DSPc"/>
    <property type="match status" value="1"/>
</dbReference>
<keyword evidence="1" id="KW-0508">mRNA splicing</keyword>
<keyword evidence="4" id="KW-1185">Reference proteome</keyword>
<comment type="subcellular location">
    <subcellularLocation>
        <location evidence="1">Nucleus</location>
    </subcellularLocation>
</comment>
<dbReference type="GO" id="GO:0071013">
    <property type="term" value="C:catalytic step 2 spliceosome"/>
    <property type="evidence" value="ECO:0007669"/>
    <property type="project" value="TreeGrafter"/>
</dbReference>
<dbReference type="InterPro" id="IPR000387">
    <property type="entry name" value="Tyr_Pase_dom"/>
</dbReference>
<dbReference type="Pfam" id="PF21144">
    <property type="entry name" value="Aquarius_N_3rd"/>
    <property type="match status" value="1"/>
</dbReference>
<dbReference type="PIRSF" id="PIRSF038901">
    <property type="entry name" value="AQR_cwf11"/>
    <property type="match status" value="1"/>
</dbReference>
<dbReference type="SUPFAM" id="SSF52540">
    <property type="entry name" value="P-loop containing nucleoside triphosphate hydrolases"/>
    <property type="match status" value="1"/>
</dbReference>
<dbReference type="SUPFAM" id="SSF52799">
    <property type="entry name" value="(Phosphotyrosine protein) phosphatases II"/>
    <property type="match status" value="1"/>
</dbReference>
<name>A0AAF5CS68_STRER</name>
<protein>
    <recommendedName>
        <fullName evidence="6">Protein-tyrosine-phosphatase</fullName>
    </recommendedName>
</protein>
<dbReference type="GO" id="GO:0000398">
    <property type="term" value="P:mRNA splicing, via spliceosome"/>
    <property type="evidence" value="ECO:0007669"/>
    <property type="project" value="InterPro"/>
</dbReference>
<evidence type="ECO:0000259" key="2">
    <source>
        <dbReference type="PROSITE" id="PS50054"/>
    </source>
</evidence>
<keyword evidence="1" id="KW-0507">mRNA processing</keyword>
<evidence type="ECO:0008006" key="6">
    <source>
        <dbReference type="Google" id="ProtNLM"/>
    </source>
</evidence>
<evidence type="ECO:0000313" key="5">
    <source>
        <dbReference type="WBParaSite" id="TCONS_00000985.p1"/>
    </source>
</evidence>
<dbReference type="FunFam" id="3.40.50.300:FF:002863">
    <property type="entry name" value="Pre-mRNA-splicing factor cwf11"/>
    <property type="match status" value="1"/>
</dbReference>
<reference evidence="5" key="1">
    <citation type="submission" date="2024-02" db="UniProtKB">
        <authorList>
            <consortium name="WormBaseParasite"/>
        </authorList>
    </citation>
    <scope>IDENTIFICATION</scope>
</reference>
<keyword evidence="1" id="KW-0539">Nucleus</keyword>
<dbReference type="InterPro" id="IPR041677">
    <property type="entry name" value="DNA2/NAM7_AAA_11"/>
</dbReference>
<dbReference type="InterPro" id="IPR029021">
    <property type="entry name" value="Prot-tyrosine_phosphatase-like"/>
</dbReference>
<dbReference type="PROSITE" id="PS50056">
    <property type="entry name" value="TYR_PHOSPHATASE_2"/>
    <property type="match status" value="1"/>
</dbReference>
<comment type="similarity">
    <text evidence="1">Belongs to the CWF11 family.</text>
</comment>
<dbReference type="Pfam" id="PF16399">
    <property type="entry name" value="Aquarius_N_1st"/>
    <property type="match status" value="1"/>
</dbReference>
<dbReference type="CDD" id="cd17935">
    <property type="entry name" value="EEXXQc_AQR"/>
    <property type="match status" value="1"/>
</dbReference>
<dbReference type="AlphaFoldDB" id="A0AAF5CS68"/>
<dbReference type="InterPro" id="IPR048967">
    <property type="entry name" value="Aquarius_insert"/>
</dbReference>
<dbReference type="Pfam" id="PF13087">
    <property type="entry name" value="AAA_12"/>
    <property type="match status" value="1"/>
</dbReference>
<proteinExistence type="inferred from homology"/>
<sequence length="1532" mass="179791">MSLLSISEITPYMYLSGYGCIYEIKVKKLGITHIIDCTNIPNPKKFDGIKYLQIPINDGETEKIEKYFDTVIKFVKEAKDSDGKVLIYCSAGVSRSPTLAIISLMTLENISLKESYHHINNIRPIISPNTGFWRQMINYEMTLKNGESTVSMLKGMKKAVPSVYLQRQRTKAVEISKKFDINKDKVDEVLLKEVYQNISKEDSYNKKKIKYLEYYHFLEDYLWMSFNEKTYSHEYLMLIVIIFTEKYKSRSDVWKCVKDYPDNFNFFFKCILKRLLEHGETKNLFKKVYLIGLLDAFMQSLEIEVIKENVVPVCNILMLSNISKKQRDVYFGNNIKIRKFYNKSVFDFEKKSDEEKEEAKFYFNFYWELLKRFCNILKDFEENDYTEESIYRLKYMEKCLEFFIDIESQLTTRRFFNCLLKASHLIAFCQLSELITTDVGTNFSKLVGKLIYYSNFEIDEIYGKSLTLSEVEKEHYKKIGELQKACLKVANEELHDFYCLNVSAIDNRNVIKKLASQVSGETLANLMEHLGLINEEEMSKLTFPQLIEILILHSERHINQRDQVNDQPLFPSEELIWDEELIPYDNYKGDEILPLDKLNLKFLTLNDYLIRNFNLFKLESTFEIRQEIEETLRRMMPVLVYENLKSKTEFYGQSNKGLQILSSKIVQIDKPKVGEKVPSIVKGEIQYVLPDNYSNINKKKEWDSIRKHDVCFLVTVKAKFDREICLRNESGDVISNDEFREKLFAFFSKNNNFFDMMEVVNVRGCEVECFIDKYGEPIEDYEFEDNAKKFDGLKRIMRVIFDSNQFQKDYIKRVNNKVDSDIYSSFNVIIKRESKSNNFKGVLETIRQLLNTECVVPTWLEDLLLGYGDPSSAHYKEIGTANATLNFNDTFLDKDHVIESFPNNEVFFSEDIKYNGPFKITFNDLKLKYDENCKNSTSISVENGPSDKCVLKNDMNKKNKIRFTPSQIEAIKSGMEPGLTMIVGPPGTGKTDIAVQIILNLYHNYPDQRMLIVTKSNQALNQMFEKLILLDINVKHLLRLGHGEEALQTEEDFTRYGRVNYAENMRNILLGKVKFIKDSLKIEGDYEYSCETAAQFFKIILSKMWRKFIVESKESTNIYESFPFKEYFEKLEKDDNIYPSTFNFDIASAVWKNISDIFMELSKYRSLELLKNKKDQSEYLLTKEAKIVAMTCTHAALKRKDLVELGFTYDNILMEESAQILEVETFIPLLLQDPINNSNRLKRWIMIGDHNQLPPIIQNITFQKYSNMEQSLFTRFVRLGVPIIYLDKQGRTRDEILQLYSWRYPNLTSLPHVQNNNQFKVNNPGFVHNFQFIDVPDTNGNGEICPKPYFYQNIAEAEYSVTLFKYLRLLGYPAEKITILTTYNGQAHLIREIWRRRCGDSKFYGSPNKIATVDVFQGQQNDYIILSLVRTENVGYLRDVRRFIVAMSRARLGLYVFGKFSLFEQCIELNPIMNVFKTKPMSLEIYENEMYSSENETESDISMNKKIIQNVDEFRSFVDKWYREKISSKNNS</sequence>
<dbReference type="InterPro" id="IPR045055">
    <property type="entry name" value="DNA2/NAM7-like"/>
</dbReference>
<dbReference type="GO" id="GO:0004386">
    <property type="term" value="F:helicase activity"/>
    <property type="evidence" value="ECO:0007669"/>
    <property type="project" value="InterPro"/>
</dbReference>
<dbReference type="InterPro" id="IPR020422">
    <property type="entry name" value="TYR_PHOSPHATASE_DUAL_dom"/>
</dbReference>
<dbReference type="PANTHER" id="PTHR10887:SF5">
    <property type="entry name" value="RNA HELICASE AQUARIUS"/>
    <property type="match status" value="1"/>
</dbReference>
<dbReference type="Pfam" id="PF00782">
    <property type="entry name" value="DSPc"/>
    <property type="match status" value="1"/>
</dbReference>
<evidence type="ECO:0000259" key="3">
    <source>
        <dbReference type="PROSITE" id="PS50056"/>
    </source>
</evidence>
<feature type="domain" description="Tyrosine-protein phosphatase" evidence="2">
    <location>
        <begin position="5"/>
        <end position="145"/>
    </location>
</feature>